<dbReference type="Pfam" id="PF03441">
    <property type="entry name" value="FAD_binding_7"/>
    <property type="match status" value="1"/>
</dbReference>
<evidence type="ECO:0000313" key="8">
    <source>
        <dbReference type="Proteomes" id="UP000703590"/>
    </source>
</evidence>
<evidence type="ECO:0000256" key="4">
    <source>
        <dbReference type="ARBA" id="ARBA00022827"/>
    </source>
</evidence>
<dbReference type="PRINTS" id="PR00147">
    <property type="entry name" value="DNAPHOTLYASE"/>
</dbReference>
<evidence type="ECO:0000256" key="1">
    <source>
        <dbReference type="ARBA" id="ARBA00001932"/>
    </source>
</evidence>
<keyword evidence="4 5" id="KW-0274">FAD</keyword>
<reference evidence="7 8" key="3">
    <citation type="submission" date="2021-02" db="EMBL/GenBank/DDBJ databases">
        <authorList>
            <person name="Merkel A.Y."/>
        </authorList>
    </citation>
    <scope>NUCLEOTIDE SEQUENCE [LARGE SCALE GENOMIC DNA]</scope>
    <source>
        <strain evidence="7 8">T05b</strain>
    </source>
</reference>
<keyword evidence="3 5" id="KW-0285">Flavoprotein</keyword>
<dbReference type="Gene3D" id="1.10.579.10">
    <property type="entry name" value="DNA Cyclobutane Dipyrimidine Photolyase, subunit A, domain 3"/>
    <property type="match status" value="1"/>
</dbReference>
<dbReference type="InterPro" id="IPR036134">
    <property type="entry name" value="Crypto/Photolyase_FAD-like_sf"/>
</dbReference>
<reference evidence="7 8" key="1">
    <citation type="submission" date="2021-02" db="EMBL/GenBank/DDBJ databases">
        <title>Sulfurospirillum tamanensis sp. nov.</title>
        <authorList>
            <person name="Frolova A."/>
            <person name="Merkel A."/>
            <person name="Slobodkin A."/>
        </authorList>
    </citation>
    <scope>NUCLEOTIDE SEQUENCE [LARGE SCALE GENOMIC DNA]</scope>
    <source>
        <strain evidence="7 8">T05b</strain>
    </source>
</reference>
<dbReference type="InterPro" id="IPR006050">
    <property type="entry name" value="DNA_photolyase_N"/>
</dbReference>
<comment type="similarity">
    <text evidence="5">Belongs to the DNA photolyase family.</text>
</comment>
<dbReference type="PANTHER" id="PTHR11455:SF9">
    <property type="entry name" value="CRYPTOCHROME CIRCADIAN CLOCK 5 ISOFORM X1"/>
    <property type="match status" value="1"/>
</dbReference>
<comment type="caution">
    <text evidence="7">The sequence shown here is derived from an EMBL/GenBank/DDBJ whole genome shotgun (WGS) entry which is preliminary data.</text>
</comment>
<dbReference type="PANTHER" id="PTHR11455">
    <property type="entry name" value="CRYPTOCHROME"/>
    <property type="match status" value="1"/>
</dbReference>
<dbReference type="Pfam" id="PF00875">
    <property type="entry name" value="DNA_photolyase"/>
    <property type="match status" value="1"/>
</dbReference>
<evidence type="ECO:0000256" key="3">
    <source>
        <dbReference type="ARBA" id="ARBA00022630"/>
    </source>
</evidence>
<name>A0ABS2WPN2_9BACT</name>
<feature type="domain" description="Photolyase/cryptochrome alpha/beta" evidence="6">
    <location>
        <begin position="1"/>
        <end position="120"/>
    </location>
</feature>
<dbReference type="RefSeq" id="WP_205457996.1">
    <property type="nucleotide sequence ID" value="NZ_JAFHKK010000003.1"/>
</dbReference>
<evidence type="ECO:0000256" key="5">
    <source>
        <dbReference type="RuleBase" id="RU004182"/>
    </source>
</evidence>
<dbReference type="InterPro" id="IPR005101">
    <property type="entry name" value="Cryptochr/Photolyase_FAD-bd"/>
</dbReference>
<dbReference type="EMBL" id="JAFHKK010000003">
    <property type="protein sequence ID" value="MBN2963553.1"/>
    <property type="molecule type" value="Genomic_DNA"/>
</dbReference>
<keyword evidence="5" id="KW-0157">Chromophore</keyword>
<proteinExistence type="inferred from homology"/>
<dbReference type="Gene3D" id="1.25.40.80">
    <property type="match status" value="1"/>
</dbReference>
<dbReference type="Gene3D" id="3.40.50.620">
    <property type="entry name" value="HUPs"/>
    <property type="match status" value="1"/>
</dbReference>
<dbReference type="InterPro" id="IPR002081">
    <property type="entry name" value="Cryptochrome/DNA_photolyase_1"/>
</dbReference>
<keyword evidence="8" id="KW-1185">Reference proteome</keyword>
<gene>
    <name evidence="7" type="ORF">JWV37_02075</name>
</gene>
<dbReference type="SUPFAM" id="SSF48173">
    <property type="entry name" value="Cryptochrome/photolyase FAD-binding domain"/>
    <property type="match status" value="1"/>
</dbReference>
<reference evidence="8" key="2">
    <citation type="submission" date="2021-02" db="EMBL/GenBank/DDBJ databases">
        <title>Sulfurospirillum tamanensis sp. nov.</title>
        <authorList>
            <person name="Merkel A.Y."/>
        </authorList>
    </citation>
    <scope>NUCLEOTIDE SEQUENCE [LARGE SCALE GENOMIC DNA]</scope>
    <source>
        <strain evidence="8">T05b</strain>
    </source>
</reference>
<dbReference type="InterPro" id="IPR014729">
    <property type="entry name" value="Rossmann-like_a/b/a_fold"/>
</dbReference>
<sequence>MRRILWFRRDLRVRDNPLLSFEGEVLPLFIFDPAILDELSKDDKRMGFIVHHVQKLKQELQERGLDLAIFYDTPKRVFETLAPLGFDEVVASGDFDTYATARDREISHLLPFRLVKDTYVFEPEELLKKDGSPYLVFTPFYNAAKERFTPLHVKEYVPATQTLFPYMYAAFDMNSLGFSTPTPATLDPHEALVRFALENYLSTRDFMAQEGTSRLGVHVRFGTLGIRTLLRHLATQKKEGVDTEPFFRQLMFREFYAHLLHHFPHLETQNFRYAFEGIPNAKLHRAFCEAKTGVPIVDAGVRELVQTGFMHNRVRMICASFYTKHLLLPWQWGERFFAAHLLDYERASNALSWQWSAGTGVDPQPYFRIFNPYAQSAKFDKEAVYITRFLPELHAIPAKTLHDETALLKGVHVHYPNPIVNHKEARVKALAHFKKHTQSI</sequence>
<evidence type="ECO:0000259" key="6">
    <source>
        <dbReference type="PROSITE" id="PS51645"/>
    </source>
</evidence>
<dbReference type="InterPro" id="IPR036155">
    <property type="entry name" value="Crypto/Photolyase_N_sf"/>
</dbReference>
<dbReference type="Proteomes" id="UP000703590">
    <property type="component" value="Unassembled WGS sequence"/>
</dbReference>
<accession>A0ABS2WPN2</accession>
<evidence type="ECO:0000256" key="2">
    <source>
        <dbReference type="ARBA" id="ARBA00001974"/>
    </source>
</evidence>
<comment type="cofactor">
    <cofactor evidence="2">
        <name>FAD</name>
        <dbReference type="ChEBI" id="CHEBI:57692"/>
    </cofactor>
</comment>
<organism evidence="7 8">
    <name type="scientific">Sulfurospirillum tamanense</name>
    <dbReference type="NCBI Taxonomy" id="2813362"/>
    <lineage>
        <taxon>Bacteria</taxon>
        <taxon>Pseudomonadati</taxon>
        <taxon>Campylobacterota</taxon>
        <taxon>Epsilonproteobacteria</taxon>
        <taxon>Campylobacterales</taxon>
        <taxon>Sulfurospirillaceae</taxon>
        <taxon>Sulfurospirillum</taxon>
    </lineage>
</organism>
<comment type="cofactor">
    <cofactor evidence="1">
        <name>(6R)-5,10-methylene-5,6,7,8-tetrahydrofolate</name>
        <dbReference type="ChEBI" id="CHEBI:15636"/>
    </cofactor>
</comment>
<protein>
    <submittedName>
        <fullName evidence="7">Deoxyribodipyrimidine photo-lyase</fullName>
    </submittedName>
</protein>
<evidence type="ECO:0000313" key="7">
    <source>
        <dbReference type="EMBL" id="MBN2963553.1"/>
    </source>
</evidence>
<dbReference type="PROSITE" id="PS51645">
    <property type="entry name" value="PHR_CRY_ALPHA_BETA"/>
    <property type="match status" value="1"/>
</dbReference>
<dbReference type="SUPFAM" id="SSF52425">
    <property type="entry name" value="Cryptochrome/photolyase, N-terminal domain"/>
    <property type="match status" value="1"/>
</dbReference>